<comment type="caution">
    <text evidence="2">The sequence shown here is derived from an EMBL/GenBank/DDBJ whole genome shotgun (WGS) entry which is preliminary data.</text>
</comment>
<dbReference type="PRINTS" id="PR00455">
    <property type="entry name" value="HTHTETR"/>
</dbReference>
<reference evidence="2" key="1">
    <citation type="submission" date="2019-07" db="EMBL/GenBank/DDBJ databases">
        <title>Genomic Encyclopedia of Type Strains, Phase IV (KMG-IV): sequencing the most valuable type-strain genomes for metagenomic binning, comparative biology and taxonomic classification.</title>
        <authorList>
            <person name="Goeker M."/>
        </authorList>
    </citation>
    <scope>NUCLEOTIDE SEQUENCE</scope>
    <source>
        <strain evidence="2">DSM 44596</strain>
    </source>
</reference>
<evidence type="ECO:0000256" key="1">
    <source>
        <dbReference type="ARBA" id="ARBA00023125"/>
    </source>
</evidence>
<sequence>MARKPSAPPQDAALSQDEGWRTVEPLTLTPLLTAALATFHEFGYHGASVRDIAKRAGVTVPTLYYHHENKQGILVALMMTGIEAVTVRAREAVDAAGPSPTRQFGNLVEAVVLHMTSRTDIAFLDSELRYLEDTERKAYAAKRKHLENLLADVLSAGVEQGEFTVTDIAGTGRAMLGMCQSVALWFRPDGPQTPHEVSVFYREIALNAVGAVATV</sequence>
<organism evidence="2">
    <name type="scientific">Nocardia globerula</name>
    <dbReference type="NCBI Taxonomy" id="1818"/>
    <lineage>
        <taxon>Bacteria</taxon>
        <taxon>Bacillati</taxon>
        <taxon>Actinomycetota</taxon>
        <taxon>Actinomycetes</taxon>
        <taxon>Mycobacteriales</taxon>
        <taxon>Nocardiaceae</taxon>
        <taxon>Nocardia</taxon>
    </lineage>
</organism>
<dbReference type="EMBL" id="VNIQ01000001">
    <property type="protein sequence ID" value="TYQ08002.1"/>
    <property type="molecule type" value="Genomic_DNA"/>
</dbReference>
<dbReference type="GO" id="GO:0003700">
    <property type="term" value="F:DNA-binding transcription factor activity"/>
    <property type="evidence" value="ECO:0007669"/>
    <property type="project" value="TreeGrafter"/>
</dbReference>
<evidence type="ECO:0000313" key="2">
    <source>
        <dbReference type="EMBL" id="TYQ08002.1"/>
    </source>
</evidence>
<accession>A0A652YWC7</accession>
<keyword evidence="1" id="KW-0238">DNA-binding</keyword>
<gene>
    <name evidence="2" type="ORF">FNL38_101369</name>
</gene>
<dbReference type="PANTHER" id="PTHR30055">
    <property type="entry name" value="HTH-TYPE TRANSCRIPTIONAL REGULATOR RUTR"/>
    <property type="match status" value="1"/>
</dbReference>
<dbReference type="InterPro" id="IPR009057">
    <property type="entry name" value="Homeodomain-like_sf"/>
</dbReference>
<dbReference type="SUPFAM" id="SSF46689">
    <property type="entry name" value="Homeodomain-like"/>
    <property type="match status" value="1"/>
</dbReference>
<dbReference type="Pfam" id="PF00440">
    <property type="entry name" value="TetR_N"/>
    <property type="match status" value="1"/>
</dbReference>
<dbReference type="AlphaFoldDB" id="A0A652YWC7"/>
<dbReference type="InterPro" id="IPR041490">
    <property type="entry name" value="KstR2_TetR_C"/>
</dbReference>
<dbReference type="InterPro" id="IPR050109">
    <property type="entry name" value="HTH-type_TetR-like_transc_reg"/>
</dbReference>
<dbReference type="SUPFAM" id="SSF48498">
    <property type="entry name" value="Tetracyclin repressor-like, C-terminal domain"/>
    <property type="match status" value="1"/>
</dbReference>
<dbReference type="InterPro" id="IPR036271">
    <property type="entry name" value="Tet_transcr_reg_TetR-rel_C_sf"/>
</dbReference>
<protein>
    <submittedName>
        <fullName evidence="2">TetR family transcriptional regulator</fullName>
    </submittedName>
</protein>
<name>A0A652YWC7_NOCGL</name>
<dbReference type="Pfam" id="PF17932">
    <property type="entry name" value="TetR_C_24"/>
    <property type="match status" value="1"/>
</dbReference>
<dbReference type="PANTHER" id="PTHR30055:SF237">
    <property type="entry name" value="TRANSCRIPTIONAL REPRESSOR MCE3R"/>
    <property type="match status" value="1"/>
</dbReference>
<dbReference type="Gene3D" id="1.10.357.10">
    <property type="entry name" value="Tetracycline Repressor, domain 2"/>
    <property type="match status" value="1"/>
</dbReference>
<dbReference type="InterPro" id="IPR001647">
    <property type="entry name" value="HTH_TetR"/>
</dbReference>
<proteinExistence type="predicted"/>
<dbReference type="GO" id="GO:0000976">
    <property type="term" value="F:transcription cis-regulatory region binding"/>
    <property type="evidence" value="ECO:0007669"/>
    <property type="project" value="TreeGrafter"/>
</dbReference>
<dbReference type="PROSITE" id="PS50977">
    <property type="entry name" value="HTH_TETR_2"/>
    <property type="match status" value="1"/>
</dbReference>